<dbReference type="EMBL" id="JPKR02000003">
    <property type="protein sequence ID" value="KGD72539.1"/>
    <property type="molecule type" value="Genomic_DNA"/>
</dbReference>
<accession>A0A095T7N8</accession>
<comment type="caution">
    <text evidence="1">The sequence shown here is derived from an EMBL/GenBank/DDBJ whole genome shotgun (WGS) entry which is preliminary data.</text>
</comment>
<dbReference type="STRING" id="642227.HA49_17690"/>
<proteinExistence type="predicted"/>
<dbReference type="eggNOG" id="COG4253">
    <property type="taxonomic scope" value="Bacteria"/>
</dbReference>
<gene>
    <name evidence="1" type="ORF">HA49_17690</name>
</gene>
<dbReference type="Proteomes" id="UP000029577">
    <property type="component" value="Unassembled WGS sequence"/>
</dbReference>
<dbReference type="AlphaFoldDB" id="A0A095T7N8"/>
<reference evidence="1" key="1">
    <citation type="submission" date="2014-12" db="EMBL/GenBank/DDBJ databases">
        <title>The draft genome of the Tatumella morbirosei type strain, LMG23360T isolated from pineapple rot.</title>
        <authorList>
            <person name="Smits T.H."/>
            <person name="Palmer M."/>
            <person name="Venter S.N."/>
            <person name="Duffy B."/>
            <person name="Steenkamp E.T."/>
            <person name="Chan W.Y."/>
            <person name="Coutinho T.A."/>
            <person name="Coetzee M.P."/>
            <person name="De Maayer P."/>
        </authorList>
    </citation>
    <scope>NUCLEOTIDE SEQUENCE [LARGE SCALE GENOMIC DNA]</scope>
    <source>
        <strain evidence="1">LMG 23360</strain>
    </source>
</reference>
<name>A0A095T7N8_9GAMM</name>
<keyword evidence="2" id="KW-1185">Reference proteome</keyword>
<organism evidence="1 2">
    <name type="scientific">Tatumella morbirosei</name>
    <dbReference type="NCBI Taxonomy" id="642227"/>
    <lineage>
        <taxon>Bacteria</taxon>
        <taxon>Pseudomonadati</taxon>
        <taxon>Pseudomonadota</taxon>
        <taxon>Gammaproteobacteria</taxon>
        <taxon>Enterobacterales</taxon>
        <taxon>Erwiniaceae</taxon>
        <taxon>Tatumella</taxon>
    </lineage>
</organism>
<evidence type="ECO:0000313" key="1">
    <source>
        <dbReference type="EMBL" id="KGD72539.1"/>
    </source>
</evidence>
<sequence>MRLATELYGRSIRYNRVWVHHGSYLPFGMQENNTAMTPSGEIWFETNVYRDDYSKTLPDAQHLFMHEMKHIWQYQRGMNVKIRGLFSWAVNYKYNFNKKMLSGYPMEQQASIVADYWLLTRFGFNGYERIINYAAFDKNEPKGSLIAKYKKVLGGFPL</sequence>
<evidence type="ECO:0000313" key="2">
    <source>
        <dbReference type="Proteomes" id="UP000029577"/>
    </source>
</evidence>
<protein>
    <submittedName>
        <fullName evidence="1">Type IV secretion protein Rhs</fullName>
    </submittedName>
</protein>